<dbReference type="Gene3D" id="1.20.1250.20">
    <property type="entry name" value="MFS general substrate transporter like domains"/>
    <property type="match status" value="2"/>
</dbReference>
<reference evidence="5 6" key="1">
    <citation type="submission" date="2024-01" db="EMBL/GenBank/DDBJ databases">
        <title>A draft genome for a cacao thread blight-causing isolate of Paramarasmius palmivorus.</title>
        <authorList>
            <person name="Baruah I.K."/>
            <person name="Bukari Y."/>
            <person name="Amoako-Attah I."/>
            <person name="Meinhardt L.W."/>
            <person name="Bailey B.A."/>
            <person name="Cohen S.P."/>
        </authorList>
    </citation>
    <scope>NUCLEOTIDE SEQUENCE [LARGE SCALE GENOMIC DNA]</scope>
    <source>
        <strain evidence="5 6">GH-12</strain>
    </source>
</reference>
<feature type="transmembrane region" description="Helical" evidence="3">
    <location>
        <begin position="173"/>
        <end position="194"/>
    </location>
</feature>
<dbReference type="AlphaFoldDB" id="A0AAW0DV29"/>
<dbReference type="SUPFAM" id="SSF103473">
    <property type="entry name" value="MFS general substrate transporter"/>
    <property type="match status" value="1"/>
</dbReference>
<feature type="domain" description="Major facilitator superfamily (MFS) profile" evidence="4">
    <location>
        <begin position="43"/>
        <end position="437"/>
    </location>
</feature>
<comment type="similarity">
    <text evidence="2">Belongs to the major facilitator superfamily. Monocarboxylate porter (TC 2.A.1.13) family.</text>
</comment>
<keyword evidence="3" id="KW-0472">Membrane</keyword>
<dbReference type="EMBL" id="JAYKXP010000007">
    <property type="protein sequence ID" value="KAK7056369.1"/>
    <property type="molecule type" value="Genomic_DNA"/>
</dbReference>
<comment type="caution">
    <text evidence="5">The sequence shown here is derived from an EMBL/GenBank/DDBJ whole genome shotgun (WGS) entry which is preliminary data.</text>
</comment>
<feature type="transmembrane region" description="Helical" evidence="3">
    <location>
        <begin position="138"/>
        <end position="161"/>
    </location>
</feature>
<feature type="transmembrane region" description="Helical" evidence="3">
    <location>
        <begin position="84"/>
        <end position="104"/>
    </location>
</feature>
<dbReference type="InterPro" id="IPR020846">
    <property type="entry name" value="MFS_dom"/>
</dbReference>
<evidence type="ECO:0000256" key="1">
    <source>
        <dbReference type="ARBA" id="ARBA00004141"/>
    </source>
</evidence>
<name>A0AAW0DV29_9AGAR</name>
<feature type="transmembrane region" description="Helical" evidence="3">
    <location>
        <begin position="206"/>
        <end position="225"/>
    </location>
</feature>
<keyword evidence="6" id="KW-1185">Reference proteome</keyword>
<evidence type="ECO:0000313" key="6">
    <source>
        <dbReference type="Proteomes" id="UP001383192"/>
    </source>
</evidence>
<comment type="subcellular location">
    <subcellularLocation>
        <location evidence="1">Membrane</location>
        <topology evidence="1">Multi-pass membrane protein</topology>
    </subcellularLocation>
</comment>
<feature type="transmembrane region" description="Helical" evidence="3">
    <location>
        <begin position="379"/>
        <end position="400"/>
    </location>
</feature>
<feature type="transmembrane region" description="Helical" evidence="3">
    <location>
        <begin position="342"/>
        <end position="367"/>
    </location>
</feature>
<feature type="transmembrane region" description="Helical" evidence="3">
    <location>
        <begin position="111"/>
        <end position="132"/>
    </location>
</feature>
<keyword evidence="3" id="KW-0812">Transmembrane</keyword>
<feature type="transmembrane region" description="Helical" evidence="3">
    <location>
        <begin position="406"/>
        <end position="431"/>
    </location>
</feature>
<dbReference type="Proteomes" id="UP001383192">
    <property type="component" value="Unassembled WGS sequence"/>
</dbReference>
<feature type="transmembrane region" description="Helical" evidence="3">
    <location>
        <begin position="44"/>
        <end position="64"/>
    </location>
</feature>
<organism evidence="5 6">
    <name type="scientific">Paramarasmius palmivorus</name>
    <dbReference type="NCBI Taxonomy" id="297713"/>
    <lineage>
        <taxon>Eukaryota</taxon>
        <taxon>Fungi</taxon>
        <taxon>Dikarya</taxon>
        <taxon>Basidiomycota</taxon>
        <taxon>Agaricomycotina</taxon>
        <taxon>Agaricomycetes</taxon>
        <taxon>Agaricomycetidae</taxon>
        <taxon>Agaricales</taxon>
        <taxon>Marasmiineae</taxon>
        <taxon>Marasmiaceae</taxon>
        <taxon>Paramarasmius</taxon>
    </lineage>
</organism>
<feature type="transmembrane region" description="Helical" evidence="3">
    <location>
        <begin position="317"/>
        <end position="336"/>
    </location>
</feature>
<feature type="transmembrane region" description="Helical" evidence="3">
    <location>
        <begin position="289"/>
        <end position="310"/>
    </location>
</feature>
<evidence type="ECO:0000256" key="3">
    <source>
        <dbReference type="SAM" id="Phobius"/>
    </source>
</evidence>
<proteinExistence type="inferred from homology"/>
<dbReference type="PANTHER" id="PTHR11360:SF234">
    <property type="entry name" value="MFS-TYPE TRANSPORTER DBAD-RELATED"/>
    <property type="match status" value="1"/>
</dbReference>
<evidence type="ECO:0000313" key="5">
    <source>
        <dbReference type="EMBL" id="KAK7056369.1"/>
    </source>
</evidence>
<dbReference type="InterPro" id="IPR036259">
    <property type="entry name" value="MFS_trans_sf"/>
</dbReference>
<protein>
    <recommendedName>
        <fullName evidence="4">Major facilitator superfamily (MFS) profile domain-containing protein</fullName>
    </recommendedName>
</protein>
<keyword evidence="3" id="KW-1133">Transmembrane helix</keyword>
<evidence type="ECO:0000256" key="2">
    <source>
        <dbReference type="ARBA" id="ARBA00006727"/>
    </source>
</evidence>
<sequence length="444" mass="47153">MSEHSASVHSSVVQDTMPPLKHEVPAETTTPPSKLTLPDGGLQAWATVLGSFLIQVCNFGYTSSFGVYQDFYVREYITNSSPSAISWIGSLNAFLLISGGVVAGRLYDRGYFYPLLYGGSLLTVFSLFMLSLAKPNHYYQVFLSQGVGAGLGGGLTYVPSVAITSQYFSKRRALAMTIIASGASIGAIIHPLMLNNTLGKLGFGNSVRASAGLVAGLLLVSCCVMRTRVAGTQQQATGSATVLLKSIATDWAYVAATLGLMIFSIGFYFPQFYLQLDASTHNLNETFSFYSLVILNFSSALGRVIPGFFANQLGVGNMITAATAFSSAVIFGMIGLSTVASVVLIAIFYGFFAGTFVALMGPLMVLLSKDLSEIGIRMGVAFFFSGIGGLIGTPIGGALLTENFIWWRPAVFSGITSIVGSACFGIMLIILHRRKVERAQPASA</sequence>
<dbReference type="GO" id="GO:0022857">
    <property type="term" value="F:transmembrane transporter activity"/>
    <property type="evidence" value="ECO:0007669"/>
    <property type="project" value="InterPro"/>
</dbReference>
<accession>A0AAW0DV29</accession>
<dbReference type="Pfam" id="PF07690">
    <property type="entry name" value="MFS_1"/>
    <property type="match status" value="1"/>
</dbReference>
<feature type="transmembrane region" description="Helical" evidence="3">
    <location>
        <begin position="251"/>
        <end position="269"/>
    </location>
</feature>
<dbReference type="PANTHER" id="PTHR11360">
    <property type="entry name" value="MONOCARBOXYLATE TRANSPORTER"/>
    <property type="match status" value="1"/>
</dbReference>
<dbReference type="InterPro" id="IPR050327">
    <property type="entry name" value="Proton-linked_MCT"/>
</dbReference>
<evidence type="ECO:0000259" key="4">
    <source>
        <dbReference type="PROSITE" id="PS50850"/>
    </source>
</evidence>
<dbReference type="GO" id="GO:0016020">
    <property type="term" value="C:membrane"/>
    <property type="evidence" value="ECO:0007669"/>
    <property type="project" value="UniProtKB-SubCell"/>
</dbReference>
<dbReference type="InterPro" id="IPR011701">
    <property type="entry name" value="MFS"/>
</dbReference>
<gene>
    <name evidence="5" type="ORF">VNI00_002923</name>
</gene>
<dbReference type="PROSITE" id="PS50850">
    <property type="entry name" value="MFS"/>
    <property type="match status" value="1"/>
</dbReference>